<proteinExistence type="predicted"/>
<reference evidence="2 3" key="1">
    <citation type="submission" date="2023-02" db="EMBL/GenBank/DDBJ databases">
        <title>The predominant lactic acid bacteria and yeasts involved in the spontaneous fermentation of millet during the production of the traditional porridge Hausa koko in Ghana.</title>
        <authorList>
            <person name="Atter A."/>
            <person name="Diaz M."/>
        </authorList>
    </citation>
    <scope>NUCLEOTIDE SEQUENCE [LARGE SCALE GENOMIC DNA]</scope>
    <source>
        <strain evidence="2 3">FI11640</strain>
    </source>
</reference>
<accession>A0ABU7T1P3</accession>
<evidence type="ECO:0000313" key="3">
    <source>
        <dbReference type="Proteomes" id="UP001330016"/>
    </source>
</evidence>
<dbReference type="RefSeq" id="WP_331244117.1">
    <property type="nucleotide sequence ID" value="NZ_JAQSGJ010000035.1"/>
</dbReference>
<feature type="region of interest" description="Disordered" evidence="1">
    <location>
        <begin position="67"/>
        <end position="92"/>
    </location>
</feature>
<feature type="compositionally biased region" description="Basic and acidic residues" evidence="1">
    <location>
        <begin position="81"/>
        <end position="92"/>
    </location>
</feature>
<comment type="caution">
    <text evidence="2">The sequence shown here is derived from an EMBL/GenBank/DDBJ whole genome shotgun (WGS) entry which is preliminary data.</text>
</comment>
<keyword evidence="3" id="KW-1185">Reference proteome</keyword>
<name>A0ABU7T1P3_9LACO</name>
<evidence type="ECO:0000313" key="2">
    <source>
        <dbReference type="EMBL" id="MEE6716457.1"/>
    </source>
</evidence>
<sequence>MASRKSTKQLAVERILVGQSYRDWKTETLRHIGADLIAGAKSPYTELVLDKAMDETIAAFVSENTVQGQSATGVRINPHSTGEKESEGEQHG</sequence>
<organism evidence="2 3">
    <name type="scientific">Schleiferilactobacillus harbinensis</name>
    <dbReference type="NCBI Taxonomy" id="304207"/>
    <lineage>
        <taxon>Bacteria</taxon>
        <taxon>Bacillati</taxon>
        <taxon>Bacillota</taxon>
        <taxon>Bacilli</taxon>
        <taxon>Lactobacillales</taxon>
        <taxon>Lactobacillaceae</taxon>
        <taxon>Schleiferilactobacillus</taxon>
    </lineage>
</organism>
<protein>
    <submittedName>
        <fullName evidence="2">Uncharacterized protein</fullName>
    </submittedName>
</protein>
<evidence type="ECO:0000256" key="1">
    <source>
        <dbReference type="SAM" id="MobiDB-lite"/>
    </source>
</evidence>
<dbReference type="EMBL" id="JAQSGK010000035">
    <property type="protein sequence ID" value="MEE6716457.1"/>
    <property type="molecule type" value="Genomic_DNA"/>
</dbReference>
<gene>
    <name evidence="2" type="ORF">PS435_11360</name>
</gene>
<dbReference type="Proteomes" id="UP001330016">
    <property type="component" value="Unassembled WGS sequence"/>
</dbReference>